<keyword evidence="7 11" id="KW-0479">Metal-binding</keyword>
<dbReference type="SUPFAM" id="SSF102114">
    <property type="entry name" value="Radical SAM enzymes"/>
    <property type="match status" value="1"/>
</dbReference>
<evidence type="ECO:0000256" key="3">
    <source>
        <dbReference type="ARBA" id="ARBA00022485"/>
    </source>
</evidence>
<evidence type="ECO:0000256" key="5">
    <source>
        <dbReference type="ARBA" id="ARBA00022691"/>
    </source>
</evidence>
<keyword evidence="3 11" id="KW-0004">4Fe-4S</keyword>
<dbReference type="InterPro" id="IPR005839">
    <property type="entry name" value="Methylthiotransferase"/>
</dbReference>
<dbReference type="Pfam" id="PF04055">
    <property type="entry name" value="Radical_SAM"/>
    <property type="match status" value="1"/>
</dbReference>
<dbReference type="InterPro" id="IPR023404">
    <property type="entry name" value="rSAM_horseshoe"/>
</dbReference>
<dbReference type="Pfam" id="PF01938">
    <property type="entry name" value="TRAM"/>
    <property type="match status" value="1"/>
</dbReference>
<dbReference type="GO" id="GO:0051539">
    <property type="term" value="F:4 iron, 4 sulfur cluster binding"/>
    <property type="evidence" value="ECO:0007669"/>
    <property type="project" value="UniProtKB-UniRule"/>
</dbReference>
<dbReference type="InterPro" id="IPR006638">
    <property type="entry name" value="Elp3/MiaA/NifB-like_rSAM"/>
</dbReference>
<dbReference type="InterPro" id="IPR007197">
    <property type="entry name" value="rSAM"/>
</dbReference>
<dbReference type="SFLD" id="SFLDS00029">
    <property type="entry name" value="Radical_SAM"/>
    <property type="match status" value="1"/>
</dbReference>
<dbReference type="SFLD" id="SFLDG01082">
    <property type="entry name" value="B12-binding_domain_containing"/>
    <property type="match status" value="1"/>
</dbReference>
<comment type="similarity">
    <text evidence="2 11">Belongs to the methylthiotransferase family. CDKAL1 subfamily.</text>
</comment>
<dbReference type="InterPro" id="IPR058240">
    <property type="entry name" value="rSAM_sf"/>
</dbReference>
<dbReference type="PROSITE" id="PS51918">
    <property type="entry name" value="RADICAL_SAM"/>
    <property type="match status" value="1"/>
</dbReference>
<dbReference type="InterPro" id="IPR013848">
    <property type="entry name" value="Methylthiotransferase_N"/>
</dbReference>
<protein>
    <recommendedName>
        <fullName evidence="11">tRNA-t(6)A37 methylthiotransferase</fullName>
        <ecNumber evidence="11">2.8.4.5</ecNumber>
    </recommendedName>
</protein>
<dbReference type="SMART" id="SM00729">
    <property type="entry name" value="Elp3"/>
    <property type="match status" value="1"/>
</dbReference>
<comment type="cofactor">
    <cofactor evidence="11">
        <name>[4Fe-4S] cluster</name>
        <dbReference type="ChEBI" id="CHEBI:49883"/>
    </cofactor>
    <text evidence="11">Binds 1 or 2 [4Fe-4S] cluster. One cluster is coordinated with 3 cysteines and an exchangeable S-adenosyl-L-methionine.</text>
</comment>
<dbReference type="Pfam" id="PF00919">
    <property type="entry name" value="UPF0004"/>
    <property type="match status" value="1"/>
</dbReference>
<dbReference type="PROSITE" id="PS50926">
    <property type="entry name" value="TRAM"/>
    <property type="match status" value="1"/>
</dbReference>
<dbReference type="InterPro" id="IPR006466">
    <property type="entry name" value="MiaB-like_arc_euk"/>
</dbReference>
<evidence type="ECO:0000256" key="10">
    <source>
        <dbReference type="ARBA" id="ARBA00051661"/>
    </source>
</evidence>
<name>A0A832YSR7_9EURY</name>
<dbReference type="EC" id="2.8.4.5" evidence="11"/>
<dbReference type="PROSITE" id="PS51449">
    <property type="entry name" value="MTTASE_N"/>
    <property type="match status" value="1"/>
</dbReference>
<evidence type="ECO:0000256" key="8">
    <source>
        <dbReference type="ARBA" id="ARBA00023004"/>
    </source>
</evidence>
<dbReference type="PANTHER" id="PTHR11918:SF45">
    <property type="entry name" value="THREONYLCARBAMOYLADENOSINE TRNA METHYLTHIOTRANSFERASE"/>
    <property type="match status" value="1"/>
</dbReference>
<proteinExistence type="inferred from homology"/>
<dbReference type="InterPro" id="IPR038135">
    <property type="entry name" value="Methylthiotransferase_N_sf"/>
</dbReference>
<accession>A0A832YSR7</accession>
<comment type="function">
    <text evidence="1 11">Catalyzes the methylthiolation of N6-threonylcarbamoyladenosine (t(6)A), leading to the formation of 2-methylthio-N6-threonylcarbamoyladenosine (ms(2)t(6)A) at position 37 in tRNAs that read codons beginning with adenine.</text>
</comment>
<feature type="domain" description="MTTase N-terminal" evidence="13">
    <location>
        <begin position="2"/>
        <end position="111"/>
    </location>
</feature>
<dbReference type="GO" id="GO:0035598">
    <property type="term" value="F:tRNA (N(6)-L-threonylcarbamoyladenosine(37)-C(2))-methylthiotransferase activity"/>
    <property type="evidence" value="ECO:0007669"/>
    <property type="project" value="UniProtKB-UniRule"/>
</dbReference>
<dbReference type="PROSITE" id="PS01278">
    <property type="entry name" value="MTTASE_RADICAL"/>
    <property type="match status" value="1"/>
</dbReference>
<keyword evidence="8 11" id="KW-0408">Iron</keyword>
<evidence type="ECO:0000259" key="14">
    <source>
        <dbReference type="PROSITE" id="PS51918"/>
    </source>
</evidence>
<dbReference type="InterPro" id="IPR020612">
    <property type="entry name" value="Methylthiotransferase_CS"/>
</dbReference>
<evidence type="ECO:0000256" key="7">
    <source>
        <dbReference type="ARBA" id="ARBA00022723"/>
    </source>
</evidence>
<dbReference type="NCBIfam" id="TIGR01578">
    <property type="entry name" value="MiaB-like-B"/>
    <property type="match status" value="1"/>
</dbReference>
<dbReference type="GO" id="GO:0046872">
    <property type="term" value="F:metal ion binding"/>
    <property type="evidence" value="ECO:0007669"/>
    <property type="project" value="UniProtKB-UniRule"/>
</dbReference>
<dbReference type="Gene3D" id="3.40.50.12160">
    <property type="entry name" value="Methylthiotransferase, N-terminal domain"/>
    <property type="match status" value="1"/>
</dbReference>
<comment type="catalytic activity">
    <reaction evidence="10 11">
        <text>N(6)-L-threonylcarbamoyladenosine(37) in tRNA + (sulfur carrier)-SH + AH2 + 2 S-adenosyl-L-methionine = 2-methylsulfanyl-N(6)-L-threonylcarbamoyladenosine(37) in tRNA + (sulfur carrier)-H + 5'-deoxyadenosine + L-methionine + A + S-adenosyl-L-homocysteine + 2 H(+)</text>
        <dbReference type="Rhea" id="RHEA:37075"/>
        <dbReference type="Rhea" id="RHEA-COMP:10163"/>
        <dbReference type="Rhea" id="RHEA-COMP:11092"/>
        <dbReference type="Rhea" id="RHEA-COMP:14737"/>
        <dbReference type="Rhea" id="RHEA-COMP:14739"/>
        <dbReference type="ChEBI" id="CHEBI:13193"/>
        <dbReference type="ChEBI" id="CHEBI:15378"/>
        <dbReference type="ChEBI" id="CHEBI:17319"/>
        <dbReference type="ChEBI" id="CHEBI:17499"/>
        <dbReference type="ChEBI" id="CHEBI:29917"/>
        <dbReference type="ChEBI" id="CHEBI:57844"/>
        <dbReference type="ChEBI" id="CHEBI:57856"/>
        <dbReference type="ChEBI" id="CHEBI:59789"/>
        <dbReference type="ChEBI" id="CHEBI:64428"/>
        <dbReference type="ChEBI" id="CHEBI:74418"/>
        <dbReference type="ChEBI" id="CHEBI:74420"/>
        <dbReference type="EC" id="2.8.4.5"/>
    </reaction>
</comment>
<dbReference type="EMBL" id="DQSV01000016">
    <property type="protein sequence ID" value="HIP16868.1"/>
    <property type="molecule type" value="Genomic_DNA"/>
</dbReference>
<feature type="domain" description="Radical SAM core" evidence="14">
    <location>
        <begin position="133"/>
        <end position="364"/>
    </location>
</feature>
<keyword evidence="9 11" id="KW-0411">Iron-sulfur</keyword>
<keyword evidence="5 11" id="KW-0949">S-adenosyl-L-methionine</keyword>
<keyword evidence="4 11" id="KW-0808">Transferase</keyword>
<dbReference type="NCBIfam" id="TIGR00089">
    <property type="entry name" value="MiaB/RimO family radical SAM methylthiotransferase"/>
    <property type="match status" value="1"/>
</dbReference>
<evidence type="ECO:0000256" key="9">
    <source>
        <dbReference type="ARBA" id="ARBA00023014"/>
    </source>
</evidence>
<keyword evidence="6 11" id="KW-0819">tRNA processing</keyword>
<sequence length="427" mass="49159">MTKIYIEGYGCTLNNADTNIIKNSIKSFKDFQVVNNLEDADIVVINTCVVRLETEHKMISRINYFKSLNKKVVVAGCMPKALREKVIDKAHILIMPKEAHLAGDIIYKYKNKLDNAITPYSICLNDKLKYLKPENSLIMPLPISEGCIGKCTFCIVKVARGNLISYDRDLLVKKVNEYLNNGVKHILITAQDTACYGFDKGYTLPDLLNDINYSTLGKQFTMRIGMMHAKNLPKIIDDLLECYKQKNIAKFLHLPLQSGDDKILRDMNREYTTDEFMSIVKEFKRKIKDLNFNTDIIVGFPTEKEENFENTLEILKKIKPDYIHGAKYTQRKHTVASKLKQIDTKIRKKRSEILDKLRRELSYYNNKKYIGKSLRVLITERGKGIAHNCKIVKFNWDDDLNVGDFVDVKITNAKTFGLFGKVLTVDI</sequence>
<reference evidence="15" key="1">
    <citation type="journal article" date="2020" name="ISME J.">
        <title>Gammaproteobacteria mediating utilization of methyl-, sulfur- and petroleum organic compounds in deep ocean hydrothermal plumes.</title>
        <authorList>
            <person name="Zhou Z."/>
            <person name="Liu Y."/>
            <person name="Pan J."/>
            <person name="Cron B.R."/>
            <person name="Toner B.M."/>
            <person name="Anantharaman K."/>
            <person name="Breier J.A."/>
            <person name="Dick G.J."/>
            <person name="Li M."/>
        </authorList>
    </citation>
    <scope>NUCLEOTIDE SEQUENCE</scope>
    <source>
        <strain evidence="15">SZUA-1385</strain>
    </source>
</reference>
<evidence type="ECO:0000256" key="11">
    <source>
        <dbReference type="RuleBase" id="RU368081"/>
    </source>
</evidence>
<feature type="domain" description="TRAM" evidence="12">
    <location>
        <begin position="367"/>
        <end position="424"/>
    </location>
</feature>
<evidence type="ECO:0000256" key="1">
    <source>
        <dbReference type="ARBA" id="ARBA00002399"/>
    </source>
</evidence>
<dbReference type="InterPro" id="IPR002792">
    <property type="entry name" value="TRAM_dom"/>
</dbReference>
<dbReference type="Gene3D" id="3.80.30.20">
    <property type="entry name" value="tm_1862 like domain"/>
    <property type="match status" value="1"/>
</dbReference>
<evidence type="ECO:0000256" key="2">
    <source>
        <dbReference type="ARBA" id="ARBA00008616"/>
    </source>
</evidence>
<gene>
    <name evidence="15" type="ORF">EYG76_00995</name>
</gene>
<evidence type="ECO:0000259" key="13">
    <source>
        <dbReference type="PROSITE" id="PS51449"/>
    </source>
</evidence>
<evidence type="ECO:0000256" key="6">
    <source>
        <dbReference type="ARBA" id="ARBA00022694"/>
    </source>
</evidence>
<dbReference type="FunFam" id="3.80.30.20:FF:000002">
    <property type="entry name" value="threonylcarbamoyladenosine tRNA methylthiotransferase isoform X2"/>
    <property type="match status" value="1"/>
</dbReference>
<dbReference type="FunFam" id="3.40.50.12160:FF:000003">
    <property type="entry name" value="CDK5 regulatory subunit-associated protein 1"/>
    <property type="match status" value="1"/>
</dbReference>
<dbReference type="AlphaFoldDB" id="A0A832YSR7"/>
<evidence type="ECO:0000313" key="16">
    <source>
        <dbReference type="Proteomes" id="UP000605144"/>
    </source>
</evidence>
<evidence type="ECO:0000256" key="4">
    <source>
        <dbReference type="ARBA" id="ARBA00022679"/>
    </source>
</evidence>
<dbReference type="PANTHER" id="PTHR11918">
    <property type="entry name" value="RADICAL SAM PROTEINS"/>
    <property type="match status" value="1"/>
</dbReference>
<evidence type="ECO:0000259" key="12">
    <source>
        <dbReference type="PROSITE" id="PS50926"/>
    </source>
</evidence>
<evidence type="ECO:0000313" key="15">
    <source>
        <dbReference type="EMBL" id="HIP16868.1"/>
    </source>
</evidence>
<comment type="caution">
    <text evidence="15">The sequence shown here is derived from an EMBL/GenBank/DDBJ whole genome shotgun (WGS) entry which is preliminary data.</text>
</comment>
<organism evidence="15 16">
    <name type="scientific">Methanothermococcus okinawensis</name>
    <dbReference type="NCBI Taxonomy" id="155863"/>
    <lineage>
        <taxon>Archaea</taxon>
        <taxon>Methanobacteriati</taxon>
        <taxon>Methanobacteriota</taxon>
        <taxon>Methanomada group</taxon>
        <taxon>Methanococci</taxon>
        <taxon>Methanococcales</taxon>
        <taxon>Methanococcaceae</taxon>
        <taxon>Methanothermococcus</taxon>
    </lineage>
</organism>
<dbReference type="Proteomes" id="UP000605144">
    <property type="component" value="Unassembled WGS sequence"/>
</dbReference>